<dbReference type="OrthoDB" id="8913274at2"/>
<dbReference type="AlphaFoldDB" id="A0A4R3HPI5"/>
<sequence>MEDMVWHFTTGQKYVLIQQDGKLKRAAIGVSYPELPILWFSAHKLYEPSALKLLVQARRQATLEELREIGMGVFRYGVPKSSLIPWPELATKARMSRSMTRKLESRAVQMGSDPSDWYGSLEDLPIKDMVIQRMNDEHQWDLI</sequence>
<gene>
    <name evidence="1" type="ORF">EDC30_1197</name>
</gene>
<keyword evidence="2" id="KW-1185">Reference proteome</keyword>
<protein>
    <submittedName>
        <fullName evidence="1">Uncharacterized protein</fullName>
    </submittedName>
</protein>
<proteinExistence type="predicted"/>
<dbReference type="RefSeq" id="WP_132260341.1">
    <property type="nucleotide sequence ID" value="NZ_SLZQ01000019.1"/>
</dbReference>
<comment type="caution">
    <text evidence="1">The sequence shown here is derived from an EMBL/GenBank/DDBJ whole genome shotgun (WGS) entry which is preliminary data.</text>
</comment>
<accession>A0A4R3HPI5</accession>
<organism evidence="1 2">
    <name type="scientific">Paucimonas lemoignei</name>
    <name type="common">Pseudomonas lemoignei</name>
    <dbReference type="NCBI Taxonomy" id="29443"/>
    <lineage>
        <taxon>Bacteria</taxon>
        <taxon>Pseudomonadati</taxon>
        <taxon>Pseudomonadota</taxon>
        <taxon>Betaproteobacteria</taxon>
        <taxon>Burkholderiales</taxon>
        <taxon>Burkholderiaceae</taxon>
        <taxon>Paucimonas</taxon>
    </lineage>
</organism>
<reference evidence="1 2" key="1">
    <citation type="submission" date="2019-03" db="EMBL/GenBank/DDBJ databases">
        <title>Genomic Encyclopedia of Type Strains, Phase IV (KMG-IV): sequencing the most valuable type-strain genomes for metagenomic binning, comparative biology and taxonomic classification.</title>
        <authorList>
            <person name="Goeker M."/>
        </authorList>
    </citation>
    <scope>NUCLEOTIDE SEQUENCE [LARGE SCALE GENOMIC DNA]</scope>
    <source>
        <strain evidence="1 2">DSM 7445</strain>
    </source>
</reference>
<name>A0A4R3HPI5_PAULE</name>
<evidence type="ECO:0000313" key="1">
    <source>
        <dbReference type="EMBL" id="TCS32896.1"/>
    </source>
</evidence>
<dbReference type="EMBL" id="SLZQ01000019">
    <property type="protein sequence ID" value="TCS32896.1"/>
    <property type="molecule type" value="Genomic_DNA"/>
</dbReference>
<dbReference type="Proteomes" id="UP000295382">
    <property type="component" value="Unassembled WGS sequence"/>
</dbReference>
<evidence type="ECO:0000313" key="2">
    <source>
        <dbReference type="Proteomes" id="UP000295382"/>
    </source>
</evidence>